<keyword evidence="8" id="KW-0472">Membrane</keyword>
<evidence type="ECO:0000256" key="1">
    <source>
        <dbReference type="ARBA" id="ARBA00022692"/>
    </source>
</evidence>
<dbReference type="CDD" id="cd01851">
    <property type="entry name" value="GBP"/>
    <property type="match status" value="1"/>
</dbReference>
<keyword evidence="5" id="KW-1133">Transmembrane helix</keyword>
<dbReference type="SUPFAM" id="SSF52540">
    <property type="entry name" value="P-loop containing nucleoside triphosphate hydrolases"/>
    <property type="match status" value="1"/>
</dbReference>
<evidence type="ECO:0000256" key="2">
    <source>
        <dbReference type="ARBA" id="ARBA00022741"/>
    </source>
</evidence>
<dbReference type="Gene3D" id="3.40.50.300">
    <property type="entry name" value="P-loop containing nucleotide triphosphate hydrolases"/>
    <property type="match status" value="1"/>
</dbReference>
<comment type="similarity">
    <text evidence="9">Belongs to the TRAFAC class dynamin-like GTPase superfamily. GB1/RHD3 GTPase family.</text>
</comment>
<keyword evidence="4" id="KW-0256">Endoplasmic reticulum</keyword>
<evidence type="ECO:0000256" key="8">
    <source>
        <dbReference type="ARBA" id="ARBA00023136"/>
    </source>
</evidence>
<dbReference type="GO" id="GO:0005783">
    <property type="term" value="C:endoplasmic reticulum"/>
    <property type="evidence" value="ECO:0007669"/>
    <property type="project" value="TreeGrafter"/>
</dbReference>
<protein>
    <submittedName>
        <fullName evidence="11">Putative P-loop containing nucleoside triphosphate hydrolase</fullName>
    </submittedName>
</protein>
<keyword evidence="6" id="KW-0175">Coiled coil</keyword>
<sequence>MEDDHSVMQLIDGDGIFNAVGLDNFVKEVKLAECGISYAVVSIMGPQSSGKSTLLNHLFHTKFREMNAAAGRSQTTQGIWLAECVEIKPFTIVMDLEGNDGKERGQEIAFEKQAALLALAISDILMINMRCSDIGRENAANKPLLRTVFEVMLQSMSSTRRQTTLMFIIRDLEETPLELLQQSLLKDIHKIWDEVPKPLARKFSRFDDNFRVEVVGLPHYIHQREKFKEEVAHLRLRFFNSTCEGGLAGGESLSVVPGLEFSYSSQQMWKVIKENKNLNLPAHKEMISTVRCEAIADEKVDQLHQNQEWLNLEGRVKIGPVRDFSKQLSSIIATYLSEYDEEVQFFDKKIRKTKRKEVLVRKALDVVYPAYESMLEHLRCTEYEKFKANVDQVNTQRKEELFHSVYTYTEAAISEFDKRSKEYLVVIPKDSNNERKPVHERVFNAVHERVSNVVHNKQSSSGVNWDASNIRMKLQNDINLHAITLFMKLFMDGNAKFEDAEKEYKVGWSEWLWRVLGVAASVIGL</sequence>
<dbReference type="Pfam" id="PF05879">
    <property type="entry name" value="RHD3_GTPase"/>
    <property type="match status" value="1"/>
</dbReference>
<dbReference type="GO" id="GO:0003924">
    <property type="term" value="F:GTPase activity"/>
    <property type="evidence" value="ECO:0007669"/>
    <property type="project" value="TreeGrafter"/>
</dbReference>
<dbReference type="GO" id="GO:0016320">
    <property type="term" value="P:endoplasmic reticulum membrane fusion"/>
    <property type="evidence" value="ECO:0007669"/>
    <property type="project" value="TreeGrafter"/>
</dbReference>
<evidence type="ECO:0000256" key="7">
    <source>
        <dbReference type="ARBA" id="ARBA00023134"/>
    </source>
</evidence>
<dbReference type="Gramene" id="PRQ29944">
    <property type="protein sequence ID" value="PRQ29944"/>
    <property type="gene ID" value="RchiOBHm_Chr5g0019311"/>
</dbReference>
<dbReference type="InterPro" id="IPR027417">
    <property type="entry name" value="P-loop_NTPase"/>
</dbReference>
<dbReference type="PROSITE" id="PS51715">
    <property type="entry name" value="G_GB1_RHD3"/>
    <property type="match status" value="1"/>
</dbReference>
<dbReference type="OMA" id="FHRECED"/>
<accession>A0A2P6Q716</accession>
<dbReference type="FunFam" id="3.40.50.300:FF:002271">
    <property type="entry name" value="Protein ROOT HAIR DEFECTIVE 3 homolog"/>
    <property type="match status" value="1"/>
</dbReference>
<dbReference type="EMBL" id="PDCK01000043">
    <property type="protein sequence ID" value="PRQ29944.1"/>
    <property type="molecule type" value="Genomic_DNA"/>
</dbReference>
<comment type="caution">
    <text evidence="11">The sequence shown here is derived from an EMBL/GenBank/DDBJ whole genome shotgun (WGS) entry which is preliminary data.</text>
</comment>
<evidence type="ECO:0000256" key="3">
    <source>
        <dbReference type="ARBA" id="ARBA00022801"/>
    </source>
</evidence>
<keyword evidence="3 11" id="KW-0378">Hydrolase</keyword>
<gene>
    <name evidence="11" type="ORF">RchiOBHm_Chr5g0019311</name>
</gene>
<dbReference type="InterPro" id="IPR046758">
    <property type="entry name" value="Sey1/RHD3-like_3HB"/>
</dbReference>
<feature type="domain" description="GB1/RHD3-type G" evidence="10">
    <location>
        <begin position="35"/>
        <end position="251"/>
    </location>
</feature>
<keyword evidence="7" id="KW-0342">GTP-binding</keyword>
<dbReference type="InterPro" id="IPR030386">
    <property type="entry name" value="G_GB1_RHD3_dom"/>
</dbReference>
<dbReference type="GO" id="GO:0005525">
    <property type="term" value="F:GTP binding"/>
    <property type="evidence" value="ECO:0007669"/>
    <property type="project" value="UniProtKB-KW"/>
</dbReference>
<proteinExistence type="inferred from homology"/>
<keyword evidence="1" id="KW-0812">Transmembrane</keyword>
<evidence type="ECO:0000256" key="9">
    <source>
        <dbReference type="PROSITE-ProRule" id="PRU01052"/>
    </source>
</evidence>
<evidence type="ECO:0000313" key="12">
    <source>
        <dbReference type="Proteomes" id="UP000238479"/>
    </source>
</evidence>
<dbReference type="Proteomes" id="UP000238479">
    <property type="component" value="Chromosome 5"/>
</dbReference>
<evidence type="ECO:0000256" key="4">
    <source>
        <dbReference type="ARBA" id="ARBA00022824"/>
    </source>
</evidence>
<evidence type="ECO:0000259" key="10">
    <source>
        <dbReference type="PROSITE" id="PS51715"/>
    </source>
</evidence>
<evidence type="ECO:0000256" key="5">
    <source>
        <dbReference type="ARBA" id="ARBA00022989"/>
    </source>
</evidence>
<evidence type="ECO:0000313" key="11">
    <source>
        <dbReference type="EMBL" id="PRQ29944.1"/>
    </source>
</evidence>
<keyword evidence="12" id="KW-1185">Reference proteome</keyword>
<keyword evidence="2" id="KW-0547">Nucleotide-binding</keyword>
<reference evidence="11 12" key="1">
    <citation type="journal article" date="2018" name="Nat. Genet.">
        <title>The Rosa genome provides new insights in the design of modern roses.</title>
        <authorList>
            <person name="Bendahmane M."/>
        </authorList>
    </citation>
    <scope>NUCLEOTIDE SEQUENCE [LARGE SCALE GENOMIC DNA]</scope>
    <source>
        <strain evidence="12">cv. Old Blush</strain>
    </source>
</reference>
<organism evidence="11 12">
    <name type="scientific">Rosa chinensis</name>
    <name type="common">China rose</name>
    <dbReference type="NCBI Taxonomy" id="74649"/>
    <lineage>
        <taxon>Eukaryota</taxon>
        <taxon>Viridiplantae</taxon>
        <taxon>Streptophyta</taxon>
        <taxon>Embryophyta</taxon>
        <taxon>Tracheophyta</taxon>
        <taxon>Spermatophyta</taxon>
        <taxon>Magnoliopsida</taxon>
        <taxon>eudicotyledons</taxon>
        <taxon>Gunneridae</taxon>
        <taxon>Pentapetalae</taxon>
        <taxon>rosids</taxon>
        <taxon>fabids</taxon>
        <taxon>Rosales</taxon>
        <taxon>Rosaceae</taxon>
        <taxon>Rosoideae</taxon>
        <taxon>Rosoideae incertae sedis</taxon>
        <taxon>Rosa</taxon>
    </lineage>
</organism>
<name>A0A2P6Q716_ROSCH</name>
<dbReference type="PANTHER" id="PTHR45923">
    <property type="entry name" value="PROTEIN SEY1"/>
    <property type="match status" value="1"/>
</dbReference>
<evidence type="ECO:0000256" key="6">
    <source>
        <dbReference type="ARBA" id="ARBA00023054"/>
    </source>
</evidence>
<dbReference type="InterPro" id="IPR008803">
    <property type="entry name" value="RHD3/Sey1"/>
</dbReference>
<dbReference type="AlphaFoldDB" id="A0A2P6Q716"/>
<dbReference type="PANTHER" id="PTHR45923:SF20">
    <property type="entry name" value="PROTEIN ROOT HAIR DEFECTIVE 3 HOMOLOG 2"/>
    <property type="match status" value="1"/>
</dbReference>
<dbReference type="OrthoDB" id="1597724at2759"/>
<dbReference type="Pfam" id="PF20428">
    <property type="entry name" value="Sey1_3HB"/>
    <property type="match status" value="1"/>
</dbReference>